<feature type="domain" description="ABC transporter" evidence="4">
    <location>
        <begin position="3"/>
        <end position="236"/>
    </location>
</feature>
<dbReference type="GO" id="GO:0005524">
    <property type="term" value="F:ATP binding"/>
    <property type="evidence" value="ECO:0007669"/>
    <property type="project" value="UniProtKB-KW"/>
</dbReference>
<dbReference type="GO" id="GO:0016887">
    <property type="term" value="F:ATP hydrolysis activity"/>
    <property type="evidence" value="ECO:0007669"/>
    <property type="project" value="InterPro"/>
</dbReference>
<dbReference type="SMART" id="SM00382">
    <property type="entry name" value="AAA"/>
    <property type="match status" value="2"/>
</dbReference>
<reference evidence="5 6" key="1">
    <citation type="submission" date="2019-04" db="EMBL/GenBank/DDBJ databases">
        <authorList>
            <person name="Feng G."/>
            <person name="Zhang J."/>
            <person name="Zhu H."/>
        </authorList>
    </citation>
    <scope>NUCLEOTIDE SEQUENCE [LARGE SCALE GENOMIC DNA]</scope>
    <source>
        <strain evidence="5 6">92R-1</strain>
    </source>
</reference>
<dbReference type="RefSeq" id="WP_135431924.1">
    <property type="nucleotide sequence ID" value="NZ_SRLA01000001.1"/>
</dbReference>
<feature type="domain" description="ABC transporter" evidence="4">
    <location>
        <begin position="339"/>
        <end position="529"/>
    </location>
</feature>
<evidence type="ECO:0000313" key="5">
    <source>
        <dbReference type="EMBL" id="TGE10336.1"/>
    </source>
</evidence>
<proteinExistence type="predicted"/>
<dbReference type="OrthoDB" id="1521973at2"/>
<accession>A0A4Z0PCG3</accession>
<comment type="caution">
    <text evidence="5">The sequence shown here is derived from an EMBL/GenBank/DDBJ whole genome shotgun (WGS) entry which is preliminary data.</text>
</comment>
<evidence type="ECO:0000256" key="3">
    <source>
        <dbReference type="SAM" id="MobiDB-lite"/>
    </source>
</evidence>
<dbReference type="PROSITE" id="PS50893">
    <property type="entry name" value="ABC_TRANSPORTER_2"/>
    <property type="match status" value="2"/>
</dbReference>
<gene>
    <name evidence="5" type="ORF">EU556_05830</name>
</gene>
<dbReference type="InterPro" id="IPR051309">
    <property type="entry name" value="ABCF_ATPase"/>
</dbReference>
<dbReference type="InterPro" id="IPR003593">
    <property type="entry name" value="AAA+_ATPase"/>
</dbReference>
<dbReference type="PROSITE" id="PS00211">
    <property type="entry name" value="ABC_TRANSPORTER_1"/>
    <property type="match status" value="1"/>
</dbReference>
<dbReference type="InterPro" id="IPR017871">
    <property type="entry name" value="ABC_transporter-like_CS"/>
</dbReference>
<evidence type="ECO:0000256" key="2">
    <source>
        <dbReference type="ARBA" id="ARBA00022840"/>
    </source>
</evidence>
<evidence type="ECO:0000256" key="1">
    <source>
        <dbReference type="ARBA" id="ARBA00022741"/>
    </source>
</evidence>
<dbReference type="Gene3D" id="3.40.50.300">
    <property type="entry name" value="P-loop containing nucleotide triphosphate hydrolases"/>
    <property type="match status" value="2"/>
</dbReference>
<dbReference type="PANTHER" id="PTHR42855:SF2">
    <property type="entry name" value="DRUG RESISTANCE ABC TRANSPORTER,ATP-BINDING PROTEIN"/>
    <property type="match status" value="1"/>
</dbReference>
<evidence type="ECO:0000313" key="6">
    <source>
        <dbReference type="Proteomes" id="UP000298337"/>
    </source>
</evidence>
<keyword evidence="2 5" id="KW-0067">ATP-binding</keyword>
<dbReference type="CDD" id="cd03221">
    <property type="entry name" value="ABCF_EF-3"/>
    <property type="match status" value="1"/>
</dbReference>
<evidence type="ECO:0000259" key="4">
    <source>
        <dbReference type="PROSITE" id="PS50893"/>
    </source>
</evidence>
<keyword evidence="1" id="KW-0547">Nucleotide-binding</keyword>
<dbReference type="Proteomes" id="UP000298337">
    <property type="component" value="Unassembled WGS sequence"/>
</dbReference>
<dbReference type="PANTHER" id="PTHR42855">
    <property type="entry name" value="ABC TRANSPORTER ATP-BINDING SUBUNIT"/>
    <property type="match status" value="1"/>
</dbReference>
<sequence>MSIIATGLTYAHPDKEILFQHLQLSIPKGGKASIVGNNGVGKSTLLQLLAGRLPPTAGEVTLPERPYYVPQHLGQYDDHTVAQALGVAEKLQALQDILAGEASPENFTVLNDDWDLEERVQAALAFWHLPHLHLAQPLRELSGGEKTKVFLAGALIHAPEIILLDEPSNHLDAESLQLLYTFIRRSKATVLVVSHDRTLLNLLDLTLELTPTALEAYGGNYTFYREQKDAKLAALHAQLEDREKTLRQAQQTARDVAEQRHKQEARGKAQGQKKALPRIVAGSLKSKAQQSSAQLKEAHTDKINGIAQDVKHLRTQLQEQQLLKIDLAKSDLHRGKTLVEARAINFSYGEQPLWPAPLTFQVRSGERVRLAGRNGAGKSTLLHLMTGALKPTSGEIFVADFDYFYIDQDYSLLDNDLTVFEQVQRFNSRGLLEHELKTVLHYQQFPREAWDRSCADLSGGEKLKLLLCCLIVRNNAPDVLILDEPTNNLDVHSQEVLTATVKDFGGSILLISHDQYFVDAIGVDVTIELA</sequence>
<dbReference type="InterPro" id="IPR027417">
    <property type="entry name" value="P-loop_NTPase"/>
</dbReference>
<dbReference type="EMBL" id="SRLA01000001">
    <property type="protein sequence ID" value="TGE10336.1"/>
    <property type="molecule type" value="Genomic_DNA"/>
</dbReference>
<dbReference type="AlphaFoldDB" id="A0A4Z0PCG3"/>
<feature type="region of interest" description="Disordered" evidence="3">
    <location>
        <begin position="245"/>
        <end position="275"/>
    </location>
</feature>
<dbReference type="Pfam" id="PF00005">
    <property type="entry name" value="ABC_tran"/>
    <property type="match status" value="2"/>
</dbReference>
<dbReference type="InterPro" id="IPR003439">
    <property type="entry name" value="ABC_transporter-like_ATP-bd"/>
</dbReference>
<keyword evidence="6" id="KW-1185">Reference proteome</keyword>
<organism evidence="5 6">
    <name type="scientific">Hymenobacter fodinae</name>
    <dbReference type="NCBI Taxonomy" id="2510796"/>
    <lineage>
        <taxon>Bacteria</taxon>
        <taxon>Pseudomonadati</taxon>
        <taxon>Bacteroidota</taxon>
        <taxon>Cytophagia</taxon>
        <taxon>Cytophagales</taxon>
        <taxon>Hymenobacteraceae</taxon>
        <taxon>Hymenobacter</taxon>
    </lineage>
</organism>
<feature type="compositionally biased region" description="Basic and acidic residues" evidence="3">
    <location>
        <begin position="255"/>
        <end position="267"/>
    </location>
</feature>
<name>A0A4Z0PCG3_9BACT</name>
<protein>
    <submittedName>
        <fullName evidence="5">ABC-F family ATP-binding cassette domain-containing protein</fullName>
    </submittedName>
</protein>
<dbReference type="FunFam" id="3.40.50.300:FF:001320">
    <property type="entry name" value="Heme ABC transporter ATP-binding protein"/>
    <property type="match status" value="1"/>
</dbReference>
<dbReference type="SUPFAM" id="SSF52540">
    <property type="entry name" value="P-loop containing nucleoside triphosphate hydrolases"/>
    <property type="match status" value="2"/>
</dbReference>